<evidence type="ECO:0000256" key="1">
    <source>
        <dbReference type="ARBA" id="ARBA00004123"/>
    </source>
</evidence>
<keyword evidence="4" id="KW-0863">Zinc-finger</keyword>
<dbReference type="PANTHER" id="PTHR45888">
    <property type="entry name" value="HL01030P-RELATED"/>
    <property type="match status" value="1"/>
</dbReference>
<keyword evidence="8" id="KW-0539">Nucleus</keyword>
<dbReference type="PaxDb" id="8022-A0A060XUD5"/>
<feature type="region of interest" description="Disordered" evidence="9">
    <location>
        <begin position="356"/>
        <end position="378"/>
    </location>
</feature>
<dbReference type="STRING" id="8022.A0A060XUD5"/>
<dbReference type="GO" id="GO:0003713">
    <property type="term" value="F:transcription coactivator activity"/>
    <property type="evidence" value="ECO:0007669"/>
    <property type="project" value="TreeGrafter"/>
</dbReference>
<keyword evidence="6" id="KW-0805">Transcription regulation</keyword>
<protein>
    <submittedName>
        <fullName evidence="10">Uncharacterized protein</fullName>
    </submittedName>
</protein>
<organism evidence="10 11">
    <name type="scientific">Oncorhynchus mykiss</name>
    <name type="common">Rainbow trout</name>
    <name type="synonym">Salmo gairdneri</name>
    <dbReference type="NCBI Taxonomy" id="8022"/>
    <lineage>
        <taxon>Eukaryota</taxon>
        <taxon>Metazoa</taxon>
        <taxon>Chordata</taxon>
        <taxon>Craniata</taxon>
        <taxon>Vertebrata</taxon>
        <taxon>Euteleostomi</taxon>
        <taxon>Actinopterygii</taxon>
        <taxon>Neopterygii</taxon>
        <taxon>Teleostei</taxon>
        <taxon>Protacanthopterygii</taxon>
        <taxon>Salmoniformes</taxon>
        <taxon>Salmonidae</taxon>
        <taxon>Salmoninae</taxon>
        <taxon>Oncorhynchus</taxon>
    </lineage>
</organism>
<dbReference type="GO" id="GO:0044666">
    <property type="term" value="C:MLL3/4 complex"/>
    <property type="evidence" value="ECO:0007669"/>
    <property type="project" value="TreeGrafter"/>
</dbReference>
<feature type="compositionally biased region" description="Polar residues" evidence="9">
    <location>
        <begin position="244"/>
        <end position="254"/>
    </location>
</feature>
<evidence type="ECO:0000256" key="5">
    <source>
        <dbReference type="ARBA" id="ARBA00022833"/>
    </source>
</evidence>
<evidence type="ECO:0000313" key="11">
    <source>
        <dbReference type="Proteomes" id="UP000193380"/>
    </source>
</evidence>
<dbReference type="Proteomes" id="UP000193380">
    <property type="component" value="Unassembled WGS sequence"/>
</dbReference>
<dbReference type="GO" id="GO:0045944">
    <property type="term" value="P:positive regulation of transcription by RNA polymerase II"/>
    <property type="evidence" value="ECO:0007669"/>
    <property type="project" value="TreeGrafter"/>
</dbReference>
<comment type="subcellular location">
    <subcellularLocation>
        <location evidence="1">Nucleus</location>
    </subcellularLocation>
</comment>
<dbReference type="GO" id="GO:0042800">
    <property type="term" value="F:histone H3K4 methyltransferase activity"/>
    <property type="evidence" value="ECO:0007669"/>
    <property type="project" value="TreeGrafter"/>
</dbReference>
<dbReference type="EMBL" id="FR906135">
    <property type="protein sequence ID" value="CDQ83233.1"/>
    <property type="molecule type" value="Genomic_DNA"/>
</dbReference>
<keyword evidence="7" id="KW-0804">Transcription</keyword>
<keyword evidence="5" id="KW-0862">Zinc</keyword>
<reference evidence="10" key="1">
    <citation type="journal article" date="2014" name="Nat. Commun.">
        <title>The rainbow trout genome provides novel insights into evolution after whole-genome duplication in vertebrates.</title>
        <authorList>
            <person name="Berthelot C."/>
            <person name="Brunet F."/>
            <person name="Chalopin D."/>
            <person name="Juanchich A."/>
            <person name="Bernard M."/>
            <person name="Noel B."/>
            <person name="Bento P."/>
            <person name="Da Silva C."/>
            <person name="Labadie K."/>
            <person name="Alberti A."/>
            <person name="Aury J.M."/>
            <person name="Louis A."/>
            <person name="Dehais P."/>
            <person name="Bardou P."/>
            <person name="Montfort J."/>
            <person name="Klopp C."/>
            <person name="Cabau C."/>
            <person name="Gaspin C."/>
            <person name="Thorgaard G.H."/>
            <person name="Boussaha M."/>
            <person name="Quillet E."/>
            <person name="Guyomard R."/>
            <person name="Galiana D."/>
            <person name="Bobe J."/>
            <person name="Volff J.N."/>
            <person name="Genet C."/>
            <person name="Wincker P."/>
            <person name="Jaillon O."/>
            <person name="Roest Crollius H."/>
            <person name="Guiguen Y."/>
        </authorList>
    </citation>
    <scope>NUCLEOTIDE SEQUENCE [LARGE SCALE GENOMIC DNA]</scope>
</reference>
<dbReference type="AlphaFoldDB" id="A0A060XUD5"/>
<feature type="region of interest" description="Disordered" evidence="9">
    <location>
        <begin position="237"/>
        <end position="283"/>
    </location>
</feature>
<evidence type="ECO:0000256" key="4">
    <source>
        <dbReference type="ARBA" id="ARBA00022771"/>
    </source>
</evidence>
<evidence type="ECO:0000256" key="2">
    <source>
        <dbReference type="ARBA" id="ARBA00022723"/>
    </source>
</evidence>
<feature type="compositionally biased region" description="Basic residues" evidence="9">
    <location>
        <begin position="154"/>
        <end position="163"/>
    </location>
</feature>
<keyword evidence="2" id="KW-0479">Metal-binding</keyword>
<name>A0A060XUD5_ONCMY</name>
<evidence type="ECO:0000256" key="8">
    <source>
        <dbReference type="ARBA" id="ARBA00023242"/>
    </source>
</evidence>
<dbReference type="PANTHER" id="PTHR45888:SF2">
    <property type="entry name" value="HISTONE-LYSINE N-METHYLTRANSFERASE 2D"/>
    <property type="match status" value="1"/>
</dbReference>
<keyword evidence="3" id="KW-0677">Repeat</keyword>
<dbReference type="GO" id="GO:0008270">
    <property type="term" value="F:zinc ion binding"/>
    <property type="evidence" value="ECO:0007669"/>
    <property type="project" value="UniProtKB-KW"/>
</dbReference>
<evidence type="ECO:0000256" key="9">
    <source>
        <dbReference type="SAM" id="MobiDB-lite"/>
    </source>
</evidence>
<feature type="region of interest" description="Disordered" evidence="9">
    <location>
        <begin position="299"/>
        <end position="318"/>
    </location>
</feature>
<gene>
    <name evidence="10" type="ORF">GSONMT00059461001</name>
</gene>
<evidence type="ECO:0000313" key="10">
    <source>
        <dbReference type="EMBL" id="CDQ83233.1"/>
    </source>
</evidence>
<evidence type="ECO:0000256" key="7">
    <source>
        <dbReference type="ARBA" id="ARBA00023163"/>
    </source>
</evidence>
<evidence type="ECO:0000256" key="3">
    <source>
        <dbReference type="ARBA" id="ARBA00022737"/>
    </source>
</evidence>
<proteinExistence type="predicted"/>
<evidence type="ECO:0000256" key="6">
    <source>
        <dbReference type="ARBA" id="ARBA00023015"/>
    </source>
</evidence>
<accession>A0A060XUD5</accession>
<reference evidence="10" key="2">
    <citation type="submission" date="2014-03" db="EMBL/GenBank/DDBJ databases">
        <authorList>
            <person name="Genoscope - CEA"/>
        </authorList>
    </citation>
    <scope>NUCLEOTIDE SEQUENCE</scope>
</reference>
<sequence length="378" mass="41227">MTAMKIKEPEPQFYRLEGVWLTETGMSLLRRISMSPLHKRRQRRSRLGMLCGDGGHDSMELKDGDGDEGKGGLTGVVKEKDEVGCPLILIYGQICIFPLMDKIAHNFHKVQISAQQTRSLLSAKTNCTKHWPHPDTPTDGAPETKPAEGEGEHAKKRRGRKKSKLEDMFPAYLQEAFFGKQLMDLSKKALLVTPGQRHHGAMGLLHPPLPHARGARPTAPDTVEVRERAMGAGMHLKQEGGEGSQAQVEGSVLSSAVKDQGSTDPQGSEKEKNEGLPEGMESQDSEQFFRKILGSSEGVSLGGSLQSSMRPILEGGKGEMNCSSLPQRSLLTGISLPSAGMMDSFPGLSQSPFFDMRERGGLFSPDGGEESPWRRAVL</sequence>
<feature type="compositionally biased region" description="Low complexity" evidence="9">
    <location>
        <begin position="299"/>
        <end position="308"/>
    </location>
</feature>
<feature type="region of interest" description="Disordered" evidence="9">
    <location>
        <begin position="128"/>
        <end position="163"/>
    </location>
</feature>